<dbReference type="InterPro" id="IPR003958">
    <property type="entry name" value="CBFA_NFYB_domain"/>
</dbReference>
<evidence type="ECO:0000313" key="4">
    <source>
        <dbReference type="Proteomes" id="UP000887540"/>
    </source>
</evidence>
<dbReference type="GO" id="GO:0046982">
    <property type="term" value="F:protein heterodimerization activity"/>
    <property type="evidence" value="ECO:0007669"/>
    <property type="project" value="InterPro"/>
</dbReference>
<dbReference type="Proteomes" id="UP000887540">
    <property type="component" value="Unplaced"/>
</dbReference>
<dbReference type="GO" id="GO:0006261">
    <property type="term" value="P:DNA-templated DNA replication"/>
    <property type="evidence" value="ECO:0007669"/>
    <property type="project" value="TreeGrafter"/>
</dbReference>
<protein>
    <submittedName>
        <fullName evidence="5">Transcription factor CBF/NF-Y/archaeal histone domain-containing protein</fullName>
    </submittedName>
</protein>
<evidence type="ECO:0000256" key="2">
    <source>
        <dbReference type="ARBA" id="ARBA00023242"/>
    </source>
</evidence>
<evidence type="ECO:0000313" key="5">
    <source>
        <dbReference type="WBParaSite" id="ACRNAN_scaffold429.g28418.t1"/>
    </source>
</evidence>
<organism evidence="4 5">
    <name type="scientific">Acrobeloides nanus</name>
    <dbReference type="NCBI Taxonomy" id="290746"/>
    <lineage>
        <taxon>Eukaryota</taxon>
        <taxon>Metazoa</taxon>
        <taxon>Ecdysozoa</taxon>
        <taxon>Nematoda</taxon>
        <taxon>Chromadorea</taxon>
        <taxon>Rhabditida</taxon>
        <taxon>Tylenchina</taxon>
        <taxon>Cephalobomorpha</taxon>
        <taxon>Cephaloboidea</taxon>
        <taxon>Cephalobidae</taxon>
        <taxon>Acrobeloides</taxon>
    </lineage>
</organism>
<dbReference type="InterPro" id="IPR050568">
    <property type="entry name" value="Transcr_DNA_Rep_Reg"/>
</dbReference>
<dbReference type="PANTHER" id="PTHR10252:SF79">
    <property type="entry name" value="DNA POLYMERASE EPSILON SUBUNIT 4"/>
    <property type="match status" value="1"/>
</dbReference>
<dbReference type="Gene3D" id="1.10.20.10">
    <property type="entry name" value="Histone, subunit A"/>
    <property type="match status" value="1"/>
</dbReference>
<feature type="domain" description="Transcription factor CBF/NF-Y/archaeal histone" evidence="3">
    <location>
        <begin position="30"/>
        <end position="93"/>
    </location>
</feature>
<keyword evidence="4" id="KW-1185">Reference proteome</keyword>
<dbReference type="CDD" id="cd22929">
    <property type="entry name" value="HFD_POLE4-like"/>
    <property type="match status" value="1"/>
</dbReference>
<dbReference type="SUPFAM" id="SSF47113">
    <property type="entry name" value="Histone-fold"/>
    <property type="match status" value="1"/>
</dbReference>
<dbReference type="AlphaFoldDB" id="A0A914DXB7"/>
<name>A0A914DXB7_9BILA</name>
<dbReference type="Pfam" id="PF00808">
    <property type="entry name" value="CBFD_NFYB_HMF"/>
    <property type="match status" value="1"/>
</dbReference>
<accession>A0A914DXB7</accession>
<sequence length="202" mass="22904">MENETITLDEDQIIDGIEDEADESELLHTQLPLSKIKKMAKLVPSLHMITAEGVKAITFASEVYVELLAKAAYQSSQEDGRKTVQMKDINRAIKRDWLFALLEDNIDDWPDFPIKSRNVAENSSTAIEDTNPDAQEMEEVDPSIEDVPETNELHEPLHSINLNEETMDNAKNLSPEKLLNLDEMMNTSNENVPINVRDIEDL</sequence>
<evidence type="ECO:0000259" key="3">
    <source>
        <dbReference type="Pfam" id="PF00808"/>
    </source>
</evidence>
<reference evidence="5" key="1">
    <citation type="submission" date="2022-11" db="UniProtKB">
        <authorList>
            <consortium name="WormBaseParasite"/>
        </authorList>
    </citation>
    <scope>IDENTIFICATION</scope>
</reference>
<dbReference type="InterPro" id="IPR009072">
    <property type="entry name" value="Histone-fold"/>
</dbReference>
<evidence type="ECO:0000256" key="1">
    <source>
        <dbReference type="ARBA" id="ARBA00004123"/>
    </source>
</evidence>
<comment type="subcellular location">
    <subcellularLocation>
        <location evidence="1">Nucleus</location>
    </subcellularLocation>
</comment>
<keyword evidence="2" id="KW-0539">Nucleus</keyword>
<dbReference type="GO" id="GO:0008622">
    <property type="term" value="C:epsilon DNA polymerase complex"/>
    <property type="evidence" value="ECO:0007669"/>
    <property type="project" value="TreeGrafter"/>
</dbReference>
<proteinExistence type="predicted"/>
<dbReference type="WBParaSite" id="ACRNAN_scaffold429.g28418.t1">
    <property type="protein sequence ID" value="ACRNAN_scaffold429.g28418.t1"/>
    <property type="gene ID" value="ACRNAN_scaffold429.g28418"/>
</dbReference>
<dbReference type="PANTHER" id="PTHR10252">
    <property type="entry name" value="HISTONE-LIKE TRANSCRIPTION FACTOR CCAAT-RELATED"/>
    <property type="match status" value="1"/>
</dbReference>